<dbReference type="SUPFAM" id="SSF52402">
    <property type="entry name" value="Adenine nucleotide alpha hydrolases-like"/>
    <property type="match status" value="1"/>
</dbReference>
<dbReference type="InterPro" id="IPR033948">
    <property type="entry name" value="ETF_beta_N"/>
</dbReference>
<evidence type="ECO:0000259" key="6">
    <source>
        <dbReference type="SMART" id="SM00893"/>
    </source>
</evidence>
<dbReference type="InterPro" id="IPR014730">
    <property type="entry name" value="ETF_a/b_N"/>
</dbReference>
<dbReference type="Proteomes" id="UP000216961">
    <property type="component" value="Unassembled WGS sequence"/>
</dbReference>
<dbReference type="PANTHER" id="PTHR21294:SF8">
    <property type="entry name" value="ELECTRON TRANSFER FLAVOPROTEIN SUBUNIT BETA"/>
    <property type="match status" value="1"/>
</dbReference>
<dbReference type="InterPro" id="IPR014729">
    <property type="entry name" value="Rossmann-like_a/b/a_fold"/>
</dbReference>
<evidence type="ECO:0000256" key="1">
    <source>
        <dbReference type="ARBA" id="ARBA00007557"/>
    </source>
</evidence>
<dbReference type="Pfam" id="PF01012">
    <property type="entry name" value="ETF"/>
    <property type="match status" value="1"/>
</dbReference>
<evidence type="ECO:0000313" key="8">
    <source>
        <dbReference type="Proteomes" id="UP000216961"/>
    </source>
</evidence>
<dbReference type="InterPro" id="IPR012255">
    <property type="entry name" value="ETF_b"/>
</dbReference>
<dbReference type="PIRSF" id="PIRSF000090">
    <property type="entry name" value="Beta-ETF"/>
    <property type="match status" value="1"/>
</dbReference>
<evidence type="ECO:0000256" key="2">
    <source>
        <dbReference type="ARBA" id="ARBA00011355"/>
    </source>
</evidence>
<dbReference type="SMART" id="SM00893">
    <property type="entry name" value="ETF"/>
    <property type="match status" value="1"/>
</dbReference>
<accession>A0AA91YZU7</accession>
<dbReference type="CDD" id="cd01714">
    <property type="entry name" value="ETF_beta"/>
    <property type="match status" value="1"/>
</dbReference>
<proteinExistence type="inferred from homology"/>
<keyword evidence="5" id="KW-0249">Electron transport</keyword>
<keyword evidence="4" id="KW-0813">Transport</keyword>
<dbReference type="Gene3D" id="3.40.50.620">
    <property type="entry name" value="HUPs"/>
    <property type="match status" value="1"/>
</dbReference>
<evidence type="ECO:0000256" key="3">
    <source>
        <dbReference type="ARBA" id="ARBA00016797"/>
    </source>
</evidence>
<dbReference type="AlphaFoldDB" id="A0AA91YZU7"/>
<protein>
    <recommendedName>
        <fullName evidence="3">Electron transfer flavoprotein subunit beta</fullName>
    </recommendedName>
</protein>
<name>A0AA91YZU7_NIACI</name>
<dbReference type="PANTHER" id="PTHR21294">
    <property type="entry name" value="ELECTRON TRANSFER FLAVOPROTEIN BETA-SUBUNIT"/>
    <property type="match status" value="1"/>
</dbReference>
<feature type="domain" description="Electron transfer flavoprotein alpha/beta-subunit N-terminal" evidence="6">
    <location>
        <begin position="28"/>
        <end position="214"/>
    </location>
</feature>
<evidence type="ECO:0000256" key="5">
    <source>
        <dbReference type="ARBA" id="ARBA00022982"/>
    </source>
</evidence>
<dbReference type="RefSeq" id="WP_095331490.1">
    <property type="nucleotide sequence ID" value="NZ_CP026033.1"/>
</dbReference>
<evidence type="ECO:0000313" key="7">
    <source>
        <dbReference type="EMBL" id="PAD82357.1"/>
    </source>
</evidence>
<comment type="subunit">
    <text evidence="2">Heterodimer of an alpha and a beta subunit.</text>
</comment>
<sequence>MSNKALQIVVLLSRTVSPEASLVLEAEQPLVEEKEFIINPPDAISLEEALQLKEKYGGRITVLMVSKKEGEKQLRTALAMGADQAVLIESNPNEDHPAHIAKKIQEYLQNIDYDVLLAGDFSTDGATSQVGPRVAALLDIPYFVKAIRIEQEEKHARIIRNADGDIETYRVPFPFLATIPQSLHVPRLPSLAGIMKAKKKPFRIIQLKDSRAKKTLSHYSYPQLNRKQIMLQGEIKDQVASLSKLLKS</sequence>
<gene>
    <name evidence="7" type="ORF">CHH57_15315</name>
</gene>
<comment type="caution">
    <text evidence="7">The sequence shown here is derived from an EMBL/GenBank/DDBJ whole genome shotgun (WGS) entry which is preliminary data.</text>
</comment>
<evidence type="ECO:0000256" key="4">
    <source>
        <dbReference type="ARBA" id="ARBA00022448"/>
    </source>
</evidence>
<dbReference type="GO" id="GO:0009055">
    <property type="term" value="F:electron transfer activity"/>
    <property type="evidence" value="ECO:0007669"/>
    <property type="project" value="InterPro"/>
</dbReference>
<dbReference type="EMBL" id="NPBQ01000093">
    <property type="protein sequence ID" value="PAD82357.1"/>
    <property type="molecule type" value="Genomic_DNA"/>
</dbReference>
<reference evidence="7 8" key="1">
    <citation type="submission" date="2017-07" db="EMBL/GenBank/DDBJ databases">
        <title>Isolation and whole genome analysis of endospore-forming bacteria from heroin.</title>
        <authorList>
            <person name="Kalinowski J."/>
            <person name="Ahrens B."/>
            <person name="Al-Dilaimi A."/>
            <person name="Winkler A."/>
            <person name="Wibberg D."/>
            <person name="Schleenbecker U."/>
            <person name="Ruckert C."/>
            <person name="Wolfel R."/>
            <person name="Grass G."/>
        </authorList>
    </citation>
    <scope>NUCLEOTIDE SEQUENCE [LARGE SCALE GENOMIC DNA]</scope>
    <source>
        <strain evidence="7 8">7521-2</strain>
    </source>
</reference>
<comment type="similarity">
    <text evidence="1">Belongs to the ETF beta-subunit/FixA family.</text>
</comment>
<dbReference type="GO" id="GO:0005829">
    <property type="term" value="C:cytosol"/>
    <property type="evidence" value="ECO:0007669"/>
    <property type="project" value="TreeGrafter"/>
</dbReference>
<organism evidence="7 8">
    <name type="scientific">Niallia circulans</name>
    <name type="common">Bacillus circulans</name>
    <dbReference type="NCBI Taxonomy" id="1397"/>
    <lineage>
        <taxon>Bacteria</taxon>
        <taxon>Bacillati</taxon>
        <taxon>Bacillota</taxon>
        <taxon>Bacilli</taxon>
        <taxon>Bacillales</taxon>
        <taxon>Bacillaceae</taxon>
        <taxon>Niallia</taxon>
    </lineage>
</organism>